<gene>
    <name evidence="1" type="ORF">GGQ63_003508</name>
</gene>
<protein>
    <recommendedName>
        <fullName evidence="3">Nucleotidyltransferase family protein</fullName>
    </recommendedName>
</protein>
<proteinExistence type="predicted"/>
<dbReference type="RefSeq" id="WP_183857868.1">
    <property type="nucleotide sequence ID" value="NZ_JACHOO010000008.1"/>
</dbReference>
<comment type="caution">
    <text evidence="1">The sequence shown here is derived from an EMBL/GenBank/DDBJ whole genome shotgun (WGS) entry which is preliminary data.</text>
</comment>
<evidence type="ECO:0000313" key="1">
    <source>
        <dbReference type="EMBL" id="MBB5754422.1"/>
    </source>
</evidence>
<sequence>MTAAPRLAPAERALLFRLADPLADPPDAALGAPTLGRLLDAADAHGVLPVVWRKLAATVAGADDPALRARHAGIERRRMIATGQAMLLSHHARVLAARLRAAGIAFTLVKGEVFARRLYPAPADRPFTDVDVLVEPADFERANRALEGSGFRPAGVTSAARAATHSEFKWVNEANPSLLVEVHGDLVHYPALRARRGFGYRTLVAAGGGDPQAPAALLLTAIVHAALGHKFHALRLVVDVLQAARALPAEEEAAFLAAAAGAGLGFEAAVALDLVARLFGDRRAAGLAAHLPGGPARRLARVLLTPAAIADAPCADNRASRARRVGFRLVQHVRHALALPPQPSSGVQP</sequence>
<accession>A0A7W9FPD2</accession>
<keyword evidence="2" id="KW-1185">Reference proteome</keyword>
<dbReference type="EMBL" id="JACHOO010000008">
    <property type="protein sequence ID" value="MBB5754422.1"/>
    <property type="molecule type" value="Genomic_DNA"/>
</dbReference>
<evidence type="ECO:0008006" key="3">
    <source>
        <dbReference type="Google" id="ProtNLM"/>
    </source>
</evidence>
<dbReference type="Pfam" id="PF14907">
    <property type="entry name" value="NTP_transf_5"/>
    <property type="match status" value="1"/>
</dbReference>
<dbReference type="Proteomes" id="UP000523821">
    <property type="component" value="Unassembled WGS sequence"/>
</dbReference>
<organism evidence="1 2">
    <name type="scientific">Prosthecomicrobium pneumaticum</name>
    <dbReference type="NCBI Taxonomy" id="81895"/>
    <lineage>
        <taxon>Bacteria</taxon>
        <taxon>Pseudomonadati</taxon>
        <taxon>Pseudomonadota</taxon>
        <taxon>Alphaproteobacteria</taxon>
        <taxon>Hyphomicrobiales</taxon>
        <taxon>Kaistiaceae</taxon>
        <taxon>Prosthecomicrobium</taxon>
    </lineage>
</organism>
<name>A0A7W9FPD2_9HYPH</name>
<reference evidence="1 2" key="1">
    <citation type="submission" date="2020-08" db="EMBL/GenBank/DDBJ databases">
        <title>Genomic Encyclopedia of Type Strains, Phase IV (KMG-IV): sequencing the most valuable type-strain genomes for metagenomic binning, comparative biology and taxonomic classification.</title>
        <authorList>
            <person name="Goeker M."/>
        </authorList>
    </citation>
    <scope>NUCLEOTIDE SEQUENCE [LARGE SCALE GENOMIC DNA]</scope>
    <source>
        <strain evidence="1 2">DSM 16268</strain>
    </source>
</reference>
<dbReference type="AlphaFoldDB" id="A0A7W9FPD2"/>
<evidence type="ECO:0000313" key="2">
    <source>
        <dbReference type="Proteomes" id="UP000523821"/>
    </source>
</evidence>
<dbReference type="InterPro" id="IPR039498">
    <property type="entry name" value="NTP_transf_5"/>
</dbReference>